<dbReference type="PIRSF" id="PIRSF017901">
    <property type="entry name" value="GCL"/>
    <property type="match status" value="1"/>
</dbReference>
<dbReference type="EC" id="6.3.2.2" evidence="10"/>
<evidence type="ECO:0000256" key="4">
    <source>
        <dbReference type="ARBA" id="ARBA00022598"/>
    </source>
</evidence>
<evidence type="ECO:0000256" key="3">
    <source>
        <dbReference type="ARBA" id="ARBA00011153"/>
    </source>
</evidence>
<evidence type="ECO:0000256" key="6">
    <source>
        <dbReference type="ARBA" id="ARBA00022741"/>
    </source>
</evidence>
<evidence type="ECO:0000256" key="7">
    <source>
        <dbReference type="ARBA" id="ARBA00022840"/>
    </source>
</evidence>
<evidence type="ECO:0000313" key="12">
    <source>
        <dbReference type="Proteomes" id="UP000738126"/>
    </source>
</evidence>
<dbReference type="InterPro" id="IPR014746">
    <property type="entry name" value="Gln_synth/guanido_kin_cat_dom"/>
</dbReference>
<sequence>MSGVPRQGGEPVTEVRQLAEHLERGCRPPEQWRIGTEHEKFVHRLEDSAPVPYEGPRGIGAFLEGLTRFSWEPVREDGQIIALKREGGASITLEPGGQLELSGAPLESLHETCVEVRDHLRQMDTLCRELQVGMTGFGFHPIWTREQMPWMPKARYAVMRRYMERVGTLGLDMMLRTCTVQVNLDYASEADMVRKFRVGQALQPIATALFANSPFTDGRPNGYLSYRSRVWEDTDPDRCGMLPFVFEPGMGFERYVEYVLDVPMYFVYRDGRYIDCAGESFRDFLAGRLPQLPGERPTLSDWDDHLSTLFPEVRLKQFLEMRGADGGPWRGLCALPSLWTGLLYDDAALSAAEALTRDWRVDEILALRHEVPRTALQTPFRGTTVGALAREVLQIAADGLRRRARLDGDGADERRHLDRLWEIVETGRTPAEELLELYRGRWNGSLAPIFSEYAY</sequence>
<dbReference type="InterPro" id="IPR011556">
    <property type="entry name" value="Glut_cys_lig_pln_type"/>
</dbReference>
<comment type="function">
    <text evidence="10">Catalyzes the synthesis of gamma-glutamylcysteine (gamma-GC).</text>
</comment>
<comment type="catalytic activity">
    <reaction evidence="10">
        <text>L-cysteine + L-glutamate + ATP = gamma-L-glutamyl-L-cysteine + ADP + phosphate + H(+)</text>
        <dbReference type="Rhea" id="RHEA:13285"/>
        <dbReference type="ChEBI" id="CHEBI:15378"/>
        <dbReference type="ChEBI" id="CHEBI:29985"/>
        <dbReference type="ChEBI" id="CHEBI:30616"/>
        <dbReference type="ChEBI" id="CHEBI:35235"/>
        <dbReference type="ChEBI" id="CHEBI:43474"/>
        <dbReference type="ChEBI" id="CHEBI:58173"/>
        <dbReference type="ChEBI" id="CHEBI:456216"/>
        <dbReference type="EC" id="6.3.2.2"/>
    </reaction>
</comment>
<keyword evidence="7 10" id="KW-0067">ATP-binding</keyword>
<keyword evidence="6 10" id="KW-0547">Nucleotide-binding</keyword>
<evidence type="ECO:0000256" key="8">
    <source>
        <dbReference type="ARBA" id="ARBA00022946"/>
    </source>
</evidence>
<accession>A0ABS1E5C8</accession>
<evidence type="ECO:0000256" key="5">
    <source>
        <dbReference type="ARBA" id="ARBA00022684"/>
    </source>
</evidence>
<dbReference type="Pfam" id="PF04107">
    <property type="entry name" value="GCS2"/>
    <property type="match status" value="1"/>
</dbReference>
<organism evidence="11 12">
    <name type="scientific">Halorhodospira neutriphila</name>
    <dbReference type="NCBI Taxonomy" id="168379"/>
    <lineage>
        <taxon>Bacteria</taxon>
        <taxon>Pseudomonadati</taxon>
        <taxon>Pseudomonadota</taxon>
        <taxon>Gammaproteobacteria</taxon>
        <taxon>Chromatiales</taxon>
        <taxon>Ectothiorhodospiraceae</taxon>
        <taxon>Halorhodospira</taxon>
    </lineage>
</organism>
<dbReference type="PANTHER" id="PTHR34378:SF1">
    <property type="entry name" value="GLUTAMATE--CYSTEINE LIGASE, CHLOROPLASTIC"/>
    <property type="match status" value="1"/>
</dbReference>
<dbReference type="GO" id="GO:0016874">
    <property type="term" value="F:ligase activity"/>
    <property type="evidence" value="ECO:0007669"/>
    <property type="project" value="UniProtKB-KW"/>
</dbReference>
<dbReference type="InterPro" id="IPR006336">
    <property type="entry name" value="GCS2"/>
</dbReference>
<dbReference type="EMBL" id="NRSH01000082">
    <property type="protein sequence ID" value="MBK1726951.1"/>
    <property type="molecule type" value="Genomic_DNA"/>
</dbReference>
<comment type="subunit">
    <text evidence="3">Homodimer or monomer when oxidized or reduced, respectively.</text>
</comment>
<name>A0ABS1E5C8_9GAMM</name>
<dbReference type="InterPro" id="IPR035434">
    <property type="entry name" value="GCL_bact_plant"/>
</dbReference>
<reference evidence="11 12" key="1">
    <citation type="journal article" date="2020" name="Microorganisms">
        <title>Osmotic Adaptation and Compatible Solute Biosynthesis of Phototrophic Bacteria as Revealed from Genome Analyses.</title>
        <authorList>
            <person name="Imhoff J.F."/>
            <person name="Rahn T."/>
            <person name="Kunzel S."/>
            <person name="Keller A."/>
            <person name="Neulinger S.C."/>
        </authorList>
    </citation>
    <scope>NUCLEOTIDE SEQUENCE [LARGE SCALE GENOMIC DNA]</scope>
    <source>
        <strain evidence="11 12">DSM 15116</strain>
    </source>
</reference>
<keyword evidence="12" id="KW-1185">Reference proteome</keyword>
<dbReference type="PANTHER" id="PTHR34378">
    <property type="entry name" value="GLUTAMATE--CYSTEINE LIGASE, CHLOROPLASTIC"/>
    <property type="match status" value="1"/>
</dbReference>
<comment type="similarity">
    <text evidence="2">Belongs to the carboxylate-amine ligase family. Glutamate--cysteine ligase type 2 subfamily.</text>
</comment>
<evidence type="ECO:0000256" key="10">
    <source>
        <dbReference type="PIRNR" id="PIRNR017901"/>
    </source>
</evidence>
<keyword evidence="5" id="KW-0317">Glutathione biosynthesis</keyword>
<dbReference type="SUPFAM" id="SSF55931">
    <property type="entry name" value="Glutamine synthetase/guanido kinase"/>
    <property type="match status" value="1"/>
</dbReference>
<protein>
    <recommendedName>
        <fullName evidence="10">Glutamate--cysteine ligase</fullName>
        <ecNumber evidence="10">6.3.2.2</ecNumber>
    </recommendedName>
</protein>
<comment type="caution">
    <text evidence="11">The sequence shown here is derived from an EMBL/GenBank/DDBJ whole genome shotgun (WGS) entry which is preliminary data.</text>
</comment>
<comment type="pathway">
    <text evidence="1">Sulfur metabolism; glutathione biosynthesis; glutathione from L-cysteine and L-glutamate: step 1/2.</text>
</comment>
<keyword evidence="8" id="KW-0809">Transit peptide</keyword>
<gene>
    <name evidence="11" type="ORF">CKO13_07930</name>
</gene>
<dbReference type="NCBIfam" id="TIGR01436">
    <property type="entry name" value="glu_cys_lig_pln"/>
    <property type="match status" value="1"/>
</dbReference>
<evidence type="ECO:0000256" key="2">
    <source>
        <dbReference type="ARBA" id="ARBA00010253"/>
    </source>
</evidence>
<dbReference type="Proteomes" id="UP000738126">
    <property type="component" value="Unassembled WGS sequence"/>
</dbReference>
<dbReference type="Gene3D" id="3.30.590.20">
    <property type="match status" value="1"/>
</dbReference>
<evidence type="ECO:0000256" key="9">
    <source>
        <dbReference type="ARBA" id="ARBA00023157"/>
    </source>
</evidence>
<keyword evidence="4 10" id="KW-0436">Ligase</keyword>
<proteinExistence type="inferred from homology"/>
<evidence type="ECO:0000313" key="11">
    <source>
        <dbReference type="EMBL" id="MBK1726951.1"/>
    </source>
</evidence>
<keyword evidence="9" id="KW-1015">Disulfide bond</keyword>
<evidence type="ECO:0000256" key="1">
    <source>
        <dbReference type="ARBA" id="ARBA00005006"/>
    </source>
</evidence>
<comment type="similarity">
    <text evidence="10">Belongs to the glutamate--cysteine ligase type 2 family. EgtA subfamily.</text>
</comment>